<evidence type="ECO:0000256" key="1">
    <source>
        <dbReference type="SAM" id="Coils"/>
    </source>
</evidence>
<protein>
    <submittedName>
        <fullName evidence="2">Uncharacterized protein</fullName>
    </submittedName>
</protein>
<dbReference type="EMBL" id="LSYS01008550">
    <property type="protein sequence ID" value="OPJ68578.1"/>
    <property type="molecule type" value="Genomic_DNA"/>
</dbReference>
<keyword evidence="1" id="KW-0175">Coiled coil</keyword>
<evidence type="ECO:0000313" key="3">
    <source>
        <dbReference type="Proteomes" id="UP000190648"/>
    </source>
</evidence>
<evidence type="ECO:0000313" key="2">
    <source>
        <dbReference type="EMBL" id="OPJ68578.1"/>
    </source>
</evidence>
<feature type="coiled-coil region" evidence="1">
    <location>
        <begin position="7"/>
        <end position="68"/>
    </location>
</feature>
<proteinExistence type="predicted"/>
<dbReference type="OrthoDB" id="3549872at2759"/>
<keyword evidence="3" id="KW-1185">Reference proteome</keyword>
<accession>A0A1V4J8N7</accession>
<comment type="caution">
    <text evidence="2">The sequence shown here is derived from an EMBL/GenBank/DDBJ whole genome shotgun (WGS) entry which is preliminary data.</text>
</comment>
<sequence>MELSALLVQSQKQNEEKEKIMKTLQDTVEILEAGRLEKEHEVLWSKSAKEENLSLQKLIKDITEVRAELGPHPCKRGFRVLEEGNSPAWATEIHVGYYLW</sequence>
<dbReference type="Proteomes" id="UP000190648">
    <property type="component" value="Unassembled WGS sequence"/>
</dbReference>
<dbReference type="AlphaFoldDB" id="A0A1V4J8N7"/>
<dbReference type="STRING" id="372326.A0A1V4J8N7"/>
<gene>
    <name evidence="2" type="ORF">AV530_007900</name>
</gene>
<name>A0A1V4J8N7_PATFA</name>
<reference evidence="2 3" key="1">
    <citation type="submission" date="2016-02" db="EMBL/GenBank/DDBJ databases">
        <title>Band-tailed pigeon sequencing and assembly.</title>
        <authorList>
            <person name="Soares A.E."/>
            <person name="Novak B.J."/>
            <person name="Rice E.S."/>
            <person name="O'Connell B."/>
            <person name="Chang D."/>
            <person name="Weber S."/>
            <person name="Shapiro B."/>
        </authorList>
    </citation>
    <scope>NUCLEOTIDE SEQUENCE [LARGE SCALE GENOMIC DNA]</scope>
    <source>
        <strain evidence="2">BTP2013</strain>
        <tissue evidence="2">Blood</tissue>
    </source>
</reference>
<organism evidence="2 3">
    <name type="scientific">Patagioenas fasciata monilis</name>
    <dbReference type="NCBI Taxonomy" id="372326"/>
    <lineage>
        <taxon>Eukaryota</taxon>
        <taxon>Metazoa</taxon>
        <taxon>Chordata</taxon>
        <taxon>Craniata</taxon>
        <taxon>Vertebrata</taxon>
        <taxon>Euteleostomi</taxon>
        <taxon>Archelosauria</taxon>
        <taxon>Archosauria</taxon>
        <taxon>Dinosauria</taxon>
        <taxon>Saurischia</taxon>
        <taxon>Theropoda</taxon>
        <taxon>Coelurosauria</taxon>
        <taxon>Aves</taxon>
        <taxon>Neognathae</taxon>
        <taxon>Neoaves</taxon>
        <taxon>Columbimorphae</taxon>
        <taxon>Columbiformes</taxon>
        <taxon>Columbidae</taxon>
        <taxon>Patagioenas</taxon>
    </lineage>
</organism>